<evidence type="ECO:0000313" key="10">
    <source>
        <dbReference type="EMBL" id="MBB4285272.1"/>
    </source>
</evidence>
<dbReference type="GO" id="GO:0046872">
    <property type="term" value="F:metal ion binding"/>
    <property type="evidence" value="ECO:0007669"/>
    <property type="project" value="UniProtKB-KW"/>
</dbReference>
<evidence type="ECO:0000256" key="8">
    <source>
        <dbReference type="ARBA" id="ARBA00023098"/>
    </source>
</evidence>
<name>A0A7W6WKB9_9PROT</name>
<organism evidence="10 11">
    <name type="scientific">Roseospira goensis</name>
    <dbReference type="NCBI Taxonomy" id="391922"/>
    <lineage>
        <taxon>Bacteria</taxon>
        <taxon>Pseudomonadati</taxon>
        <taxon>Pseudomonadota</taxon>
        <taxon>Alphaproteobacteria</taxon>
        <taxon>Rhodospirillales</taxon>
        <taxon>Rhodospirillaceae</taxon>
        <taxon>Roseospira</taxon>
    </lineage>
</organism>
<accession>A0A7W6WKB9</accession>
<keyword evidence="7" id="KW-0408">Iron</keyword>
<evidence type="ECO:0000256" key="5">
    <source>
        <dbReference type="ARBA" id="ARBA00022832"/>
    </source>
</evidence>
<evidence type="ECO:0000256" key="3">
    <source>
        <dbReference type="ARBA" id="ARBA00022516"/>
    </source>
</evidence>
<reference evidence="10 11" key="1">
    <citation type="submission" date="2020-08" db="EMBL/GenBank/DDBJ databases">
        <title>Genome sequencing of Purple Non-Sulfur Bacteria from various extreme environments.</title>
        <authorList>
            <person name="Mayer M."/>
        </authorList>
    </citation>
    <scope>NUCLEOTIDE SEQUENCE [LARGE SCALE GENOMIC DNA]</scope>
    <source>
        <strain evidence="10 11">JA135</strain>
    </source>
</reference>
<dbReference type="Pfam" id="PF03405">
    <property type="entry name" value="FA_desaturase_2"/>
    <property type="match status" value="1"/>
</dbReference>
<dbReference type="InterPro" id="IPR005067">
    <property type="entry name" value="Fatty_acid_desaturase-2"/>
</dbReference>
<dbReference type="InterPro" id="IPR012348">
    <property type="entry name" value="RNR-like"/>
</dbReference>
<dbReference type="CDD" id="cd00657">
    <property type="entry name" value="Ferritin_like"/>
    <property type="match status" value="1"/>
</dbReference>
<sequence>MSHWTLDDIPWESFDAARVDPELLRIIKAAALTERNSGHYSKYLCNVFRDDPVFCAKAETWAEEEVRHGDALGRWAEMADPSFDFQATFARFVDGYVIPTDVETSIRGSRSGEMVARCIVETGTSSFYSALRDATDEPVLRDICRRIAGDEFRHFKLFYTTLKRYLDREAISRRRRVLVALGRMQESEDDELAFAYHCANTPDRPYDRAASSRAYAARAFQHYRLNHVERGSAMVLKAAGLAPHGRLGRLFSGALWRYLRFRLWRLGDEIRAANDHGRPTRPGSPGSAAA</sequence>
<dbReference type="Proteomes" id="UP000555728">
    <property type="component" value="Unassembled WGS sequence"/>
</dbReference>
<comment type="caution">
    <text evidence="10">The sequence shown here is derived from an EMBL/GenBank/DDBJ whole genome shotgun (WGS) entry which is preliminary data.</text>
</comment>
<gene>
    <name evidence="10" type="ORF">GGD88_000989</name>
</gene>
<evidence type="ECO:0000256" key="1">
    <source>
        <dbReference type="ARBA" id="ARBA00001954"/>
    </source>
</evidence>
<keyword evidence="3" id="KW-0444">Lipid biosynthesis</keyword>
<evidence type="ECO:0000313" key="11">
    <source>
        <dbReference type="Proteomes" id="UP000555728"/>
    </source>
</evidence>
<keyword evidence="9" id="KW-0275">Fatty acid biosynthesis</keyword>
<evidence type="ECO:0000256" key="4">
    <source>
        <dbReference type="ARBA" id="ARBA00022723"/>
    </source>
</evidence>
<evidence type="ECO:0000256" key="7">
    <source>
        <dbReference type="ARBA" id="ARBA00023004"/>
    </source>
</evidence>
<dbReference type="InterPro" id="IPR009078">
    <property type="entry name" value="Ferritin-like_SF"/>
</dbReference>
<comment type="similarity">
    <text evidence="2">Belongs to the fatty acid desaturase type 2 family.</text>
</comment>
<dbReference type="AlphaFoldDB" id="A0A7W6WKB9"/>
<dbReference type="GO" id="GO:0006633">
    <property type="term" value="P:fatty acid biosynthetic process"/>
    <property type="evidence" value="ECO:0007669"/>
    <property type="project" value="UniProtKB-KW"/>
</dbReference>
<keyword evidence="6" id="KW-0560">Oxidoreductase</keyword>
<protein>
    <submittedName>
        <fullName evidence="10">Rubrerythrin</fullName>
    </submittedName>
</protein>
<keyword evidence="5" id="KW-0276">Fatty acid metabolism</keyword>
<keyword evidence="4" id="KW-0479">Metal-binding</keyword>
<dbReference type="GO" id="GO:0045300">
    <property type="term" value="F:stearoyl-[ACP] desaturase activity"/>
    <property type="evidence" value="ECO:0007669"/>
    <property type="project" value="InterPro"/>
</dbReference>
<dbReference type="SUPFAM" id="SSF47240">
    <property type="entry name" value="Ferritin-like"/>
    <property type="match status" value="1"/>
</dbReference>
<proteinExistence type="inferred from homology"/>
<dbReference type="RefSeq" id="WP_184432292.1">
    <property type="nucleotide sequence ID" value="NZ_JACIGI010000005.1"/>
</dbReference>
<evidence type="ECO:0000256" key="6">
    <source>
        <dbReference type="ARBA" id="ARBA00023002"/>
    </source>
</evidence>
<dbReference type="EMBL" id="JACIGI010000005">
    <property type="protein sequence ID" value="MBB4285272.1"/>
    <property type="molecule type" value="Genomic_DNA"/>
</dbReference>
<evidence type="ECO:0000256" key="2">
    <source>
        <dbReference type="ARBA" id="ARBA00008749"/>
    </source>
</evidence>
<evidence type="ECO:0000256" key="9">
    <source>
        <dbReference type="ARBA" id="ARBA00023160"/>
    </source>
</evidence>
<keyword evidence="11" id="KW-1185">Reference proteome</keyword>
<dbReference type="Gene3D" id="1.10.620.20">
    <property type="entry name" value="Ribonucleotide Reductase, subunit A"/>
    <property type="match status" value="1"/>
</dbReference>
<keyword evidence="8" id="KW-0443">Lipid metabolism</keyword>
<comment type="cofactor">
    <cofactor evidence="1">
        <name>Fe(2+)</name>
        <dbReference type="ChEBI" id="CHEBI:29033"/>
    </cofactor>
</comment>